<name>A0A478FSF1_9MOLU</name>
<organism evidence="1 2">
    <name type="scientific">Candidatus Mycoplasma haematohominis</name>
    <dbReference type="NCBI Taxonomy" id="1494318"/>
    <lineage>
        <taxon>Bacteria</taxon>
        <taxon>Bacillati</taxon>
        <taxon>Mycoplasmatota</taxon>
        <taxon>Mollicutes</taxon>
        <taxon>Mycoplasmataceae</taxon>
        <taxon>Mycoplasma</taxon>
    </lineage>
</organism>
<dbReference type="AlphaFoldDB" id="A0A478FSF1"/>
<reference evidence="1 2" key="1">
    <citation type="submission" date="2019-01" db="EMBL/GenBank/DDBJ databases">
        <title>Draft genome sequences of Candidatus Mycoplasma haemohominis SWG34-3 identified from a patient with pyrexia, anemia and liver dysfunction.</title>
        <authorList>
            <person name="Sekizuka T."/>
            <person name="Hattori N."/>
            <person name="Katano H."/>
            <person name="Takuma T."/>
            <person name="Ito T."/>
            <person name="Arai N."/>
            <person name="Yanai R."/>
            <person name="Ishii S."/>
            <person name="Miura Y."/>
            <person name="Tokunaga T."/>
            <person name="Watanabe H."/>
            <person name="Nomura N."/>
            <person name="Eguchi J."/>
            <person name="Arai T."/>
            <person name="Hasegawa H."/>
            <person name="Nakamaki T."/>
            <person name="Wakita T."/>
            <person name="Niki Y."/>
            <person name="Kuroda M."/>
        </authorList>
    </citation>
    <scope>NUCLEOTIDE SEQUENCE [LARGE SCALE GENOMIC DNA]</scope>
    <source>
        <strain evidence="1">SWG34-3</strain>
    </source>
</reference>
<evidence type="ECO:0000313" key="1">
    <source>
        <dbReference type="EMBL" id="GCE63306.1"/>
    </source>
</evidence>
<protein>
    <submittedName>
        <fullName evidence="1">Uncharacterized protein</fullName>
    </submittedName>
</protein>
<comment type="caution">
    <text evidence="1">The sequence shown here is derived from an EMBL/GenBank/DDBJ whole genome shotgun (WGS) entry which is preliminary data.</text>
</comment>
<accession>A0A478FSF1</accession>
<proteinExistence type="predicted"/>
<evidence type="ECO:0000313" key="2">
    <source>
        <dbReference type="Proteomes" id="UP000324831"/>
    </source>
</evidence>
<gene>
    <name evidence="1" type="ORF">MHSWG343_02950</name>
</gene>
<sequence length="329" mass="37780">MCWEVKVVKFFEKSLDMHLFRALLKSRLVWIGAGSSASLGAYSLVSHTNVFHNLSSVLNTTVVYPVKNFVFKPVEIAVKHTMISEYEISEKVKNLNFSIKADESVETEKDLFVVIYQGGKQLILTIKEWFSEFSKFISEKLVPYLQSKPSGEIVEDFESYLEPARHLFSRPNTDRLQSNKTRWEQYKKALKTPEFWSSLPRMNKFFLDFKDELKQLSEAEIAEVVDIYLDNPVEMNEKVSLMMEALKDDPQAKAKFTPKLMMDFVRSENIDELKASLAADKVSRGLTAVFDFLGVSKETSKHPDKKGIDTKKMAEEINNLFTSIASFFA</sequence>
<dbReference type="EMBL" id="BIMN01000001">
    <property type="protein sequence ID" value="GCE63306.1"/>
    <property type="molecule type" value="Genomic_DNA"/>
</dbReference>
<dbReference type="Proteomes" id="UP000324831">
    <property type="component" value="Unassembled WGS sequence"/>
</dbReference>